<evidence type="ECO:0000259" key="5">
    <source>
        <dbReference type="Pfam" id="PF03865"/>
    </source>
</evidence>
<dbReference type="EMBL" id="JAVLSJ010000021">
    <property type="protein sequence ID" value="MDR9851725.1"/>
    <property type="molecule type" value="Genomic_DNA"/>
</dbReference>
<evidence type="ECO:0000256" key="3">
    <source>
        <dbReference type="ARBA" id="ARBA00023237"/>
    </source>
</evidence>
<dbReference type="RefSeq" id="WP_310841586.1">
    <property type="nucleotide sequence ID" value="NZ_JAVLSJ010000021.1"/>
</dbReference>
<dbReference type="InterPro" id="IPR051544">
    <property type="entry name" value="TPS_OM_transporter"/>
</dbReference>
<keyword evidence="1" id="KW-1134">Transmembrane beta strand</keyword>
<keyword evidence="9" id="KW-1185">Reference proteome</keyword>
<dbReference type="InterPro" id="IPR013686">
    <property type="entry name" value="Polypept-transport_assoc_ShlB"/>
</dbReference>
<evidence type="ECO:0000256" key="4">
    <source>
        <dbReference type="SAM" id="MobiDB-lite"/>
    </source>
</evidence>
<keyword evidence="2" id="KW-0812">Transmembrane</keyword>
<sequence length="573" mass="62910">MAASIASLTLTLPTAAQVPRVEQDPAQRLLQEQRERDRQREIDQPPAQIQAPGRDVSTPDISDIEQIPETGPTFLIEHIDFAGDAVLSSAELEDIARPFLNKKLGSARINQLLRRLTERFVNQGLITSRAYLGEQNLRSGKLVITLVSGKIESIQLNGQQISPSTAGAHPDSGGWVTDFGVRMAIPAAPDDVLHLADLEQGVEQINRMRRNKAEMQILPGSSPGGSIIGIKNAAGDRLWFSAGLDNYGSQQTGLNRTRLGVEADNLLGFQEVVSFNYSGSRETNALVGSASVPLGYNTFSYTTSLSEYQALISDTALLYGKTLASTWGWNRVLSRSQSSKLAVDVTMSLRRSERDINNLPLAPQKLTVLRVAINKLWRFLIEKRPATLTLEGGMSRGLSAFGADKDSAQIQDSEAHGQFTKMDVNGAFSFALPSPDATQFMMRMQVNGQWTRQALFGSEQIFVGGMSSVRGFRESGVSGDRGAYSRNEIVWSNTPIVADVRIEPYVFFDTGITELIAEGHTRRLSGLGLGTRLQYQSGKHAWTSEITLGRPVQQPNFLPRRETLLLATLNWSY</sequence>
<organism evidence="8 9">
    <name type="scientific">Herbaspirillum huttiense subsp. lycopersici</name>
    <dbReference type="NCBI Taxonomy" id="3074428"/>
    <lineage>
        <taxon>Bacteria</taxon>
        <taxon>Pseudomonadati</taxon>
        <taxon>Pseudomonadota</taxon>
        <taxon>Betaproteobacteria</taxon>
        <taxon>Burkholderiales</taxon>
        <taxon>Oxalobacteraceae</taxon>
        <taxon>Herbaspirillum</taxon>
    </lineage>
</organism>
<protein>
    <submittedName>
        <fullName evidence="8">ShlB/FhaC/HecB family hemolysin secretion/activation protein</fullName>
    </submittedName>
</protein>
<accession>A0ABU2EU75</accession>
<dbReference type="InterPro" id="IPR027282">
    <property type="entry name" value="TPS"/>
</dbReference>
<evidence type="ECO:0000259" key="7">
    <source>
        <dbReference type="Pfam" id="PF17287"/>
    </source>
</evidence>
<feature type="compositionally biased region" description="Basic and acidic residues" evidence="4">
    <location>
        <begin position="21"/>
        <end position="43"/>
    </location>
</feature>
<feature type="domain" description="Haemolysin activator HlyB C-terminal" evidence="5">
    <location>
        <begin position="224"/>
        <end position="533"/>
    </location>
</feature>
<dbReference type="Proteomes" id="UP001246576">
    <property type="component" value="Unassembled WGS sequence"/>
</dbReference>
<dbReference type="Pfam" id="PF08479">
    <property type="entry name" value="POTRA_2"/>
    <property type="match status" value="1"/>
</dbReference>
<keyword evidence="1" id="KW-0472">Membrane</keyword>
<dbReference type="InterPro" id="IPR035251">
    <property type="entry name" value="ShlB_POTRA"/>
</dbReference>
<evidence type="ECO:0000313" key="9">
    <source>
        <dbReference type="Proteomes" id="UP001246576"/>
    </source>
</evidence>
<evidence type="ECO:0000256" key="1">
    <source>
        <dbReference type="ARBA" id="ARBA00022452"/>
    </source>
</evidence>
<feature type="region of interest" description="Disordered" evidence="4">
    <location>
        <begin position="14"/>
        <end position="59"/>
    </location>
</feature>
<dbReference type="Pfam" id="PF03865">
    <property type="entry name" value="ShlB"/>
    <property type="match status" value="1"/>
</dbReference>
<gene>
    <name evidence="8" type="ORF">RI048_26100</name>
</gene>
<evidence type="ECO:0000256" key="2">
    <source>
        <dbReference type="ARBA" id="ARBA00022692"/>
    </source>
</evidence>
<comment type="caution">
    <text evidence="8">The sequence shown here is derived from an EMBL/GenBank/DDBJ whole genome shotgun (WGS) entry which is preliminary data.</text>
</comment>
<dbReference type="Gene3D" id="2.40.160.50">
    <property type="entry name" value="membrane protein fhac: a member of the omp85/tpsb transporter family"/>
    <property type="match status" value="1"/>
</dbReference>
<evidence type="ECO:0000313" key="8">
    <source>
        <dbReference type="EMBL" id="MDR9851725.1"/>
    </source>
</evidence>
<proteinExistence type="predicted"/>
<feature type="domain" description="Polypeptide-transport-associated ShlB-type" evidence="6">
    <location>
        <begin position="74"/>
        <end position="149"/>
    </location>
</feature>
<keyword evidence="3" id="KW-0998">Cell outer membrane</keyword>
<dbReference type="PANTHER" id="PTHR34597">
    <property type="entry name" value="SLR1661 PROTEIN"/>
    <property type="match status" value="1"/>
</dbReference>
<dbReference type="InterPro" id="IPR005565">
    <property type="entry name" value="Hemolysn_activator_HlyB_C"/>
</dbReference>
<dbReference type="Gene3D" id="3.10.20.310">
    <property type="entry name" value="membrane protein fhac"/>
    <property type="match status" value="1"/>
</dbReference>
<dbReference type="Pfam" id="PF17287">
    <property type="entry name" value="POTRA_3"/>
    <property type="match status" value="1"/>
</dbReference>
<dbReference type="PANTHER" id="PTHR34597:SF3">
    <property type="entry name" value="OUTER MEMBRANE TRANSPORTER CDIB"/>
    <property type="match status" value="1"/>
</dbReference>
<reference evidence="8" key="1">
    <citation type="submission" date="2023-09" db="EMBL/GenBank/DDBJ databases">
        <title>Description of first Herbaspirillum huttiense subsp. nephrolepsisexaltata and Herbaspirillum huttiense subsp. lycopersicon.</title>
        <authorList>
            <person name="Poudel M."/>
            <person name="Sharma A."/>
            <person name="Goss E."/>
            <person name="Tapia J.H."/>
            <person name="Harmon C.M."/>
            <person name="Jones J.B."/>
        </authorList>
    </citation>
    <scope>NUCLEOTIDE SEQUENCE</scope>
    <source>
        <strain evidence="8">SE1</strain>
    </source>
</reference>
<evidence type="ECO:0000259" key="6">
    <source>
        <dbReference type="Pfam" id="PF08479"/>
    </source>
</evidence>
<name>A0ABU2EU75_9BURK</name>
<feature type="domain" description="ShlB POTRA" evidence="7">
    <location>
        <begin position="150"/>
        <end position="219"/>
    </location>
</feature>
<dbReference type="PIRSF" id="PIRSF029745">
    <property type="entry name" value="FhaC"/>
    <property type="match status" value="1"/>
</dbReference>